<dbReference type="EMBL" id="NRSG01000609">
    <property type="protein sequence ID" value="MBK1662550.1"/>
    <property type="molecule type" value="Genomic_DNA"/>
</dbReference>
<protein>
    <submittedName>
        <fullName evidence="2">Uncharacterized protein</fullName>
    </submittedName>
</protein>
<evidence type="ECO:0000313" key="3">
    <source>
        <dbReference type="Proteomes" id="UP000697995"/>
    </source>
</evidence>
<reference evidence="2 3" key="1">
    <citation type="journal article" date="2020" name="Microorganisms">
        <title>Osmotic Adaptation and Compatible Solute Biosynthesis of Phototrophic Bacteria as Revealed from Genome Analyses.</title>
        <authorList>
            <person name="Imhoff J.F."/>
            <person name="Rahn T."/>
            <person name="Kunzel S."/>
            <person name="Keller A."/>
            <person name="Neulinger S.C."/>
        </authorList>
    </citation>
    <scope>NUCLEOTIDE SEQUENCE [LARGE SCALE GENOMIC DNA]</scope>
    <source>
        <strain evidence="2 3">DSM 15382</strain>
    </source>
</reference>
<comment type="caution">
    <text evidence="2">The sequence shown here is derived from an EMBL/GenBank/DDBJ whole genome shotgun (WGS) entry which is preliminary data.</text>
</comment>
<gene>
    <name evidence="2" type="ORF">CKO45_30705</name>
</gene>
<evidence type="ECO:0000313" key="2">
    <source>
        <dbReference type="EMBL" id="MBK1662550.1"/>
    </source>
</evidence>
<accession>A0ABS1D6M7</accession>
<dbReference type="Proteomes" id="UP000697995">
    <property type="component" value="Unassembled WGS sequence"/>
</dbReference>
<name>A0ABS1D6M7_9PROT</name>
<feature type="region of interest" description="Disordered" evidence="1">
    <location>
        <begin position="1"/>
        <end position="22"/>
    </location>
</feature>
<organism evidence="2 3">
    <name type="scientific">Paracraurococcus ruber</name>
    <dbReference type="NCBI Taxonomy" id="77675"/>
    <lineage>
        <taxon>Bacteria</taxon>
        <taxon>Pseudomonadati</taxon>
        <taxon>Pseudomonadota</taxon>
        <taxon>Alphaproteobacteria</taxon>
        <taxon>Acetobacterales</taxon>
        <taxon>Roseomonadaceae</taxon>
        <taxon>Paracraurococcus</taxon>
    </lineage>
</organism>
<sequence length="96" mass="10430">MRRAPIRTIPSHGTRLRQHGAGEAPLESVAAEFALLAQRRARVARQIELLDRQRVAAGATLRLVEARLHHLSRRMALPTATAQGASQATSLRPAPA</sequence>
<proteinExistence type="predicted"/>
<dbReference type="RefSeq" id="WP_200306816.1">
    <property type="nucleotide sequence ID" value="NZ_NRSG01000609.1"/>
</dbReference>
<keyword evidence="3" id="KW-1185">Reference proteome</keyword>
<evidence type="ECO:0000256" key="1">
    <source>
        <dbReference type="SAM" id="MobiDB-lite"/>
    </source>
</evidence>
<feature type="non-terminal residue" evidence="2">
    <location>
        <position position="96"/>
    </location>
</feature>